<keyword evidence="1" id="KW-0812">Transmembrane</keyword>
<name>A0A0E9W645_ANGAN</name>
<sequence length="56" mass="6618">MSPSEWLRSQGCCRLSFRYRAKTAILLPFFLLLRAFVMTQAHFLQQLHVSFAELEK</sequence>
<accession>A0A0E9W645</accession>
<reference evidence="2" key="2">
    <citation type="journal article" date="2015" name="Fish Shellfish Immunol.">
        <title>Early steps in the European eel (Anguilla anguilla)-Vibrio vulnificus interaction in the gills: Role of the RtxA13 toxin.</title>
        <authorList>
            <person name="Callol A."/>
            <person name="Pajuelo D."/>
            <person name="Ebbesson L."/>
            <person name="Teles M."/>
            <person name="MacKenzie S."/>
            <person name="Amaro C."/>
        </authorList>
    </citation>
    <scope>NUCLEOTIDE SEQUENCE</scope>
</reference>
<keyword evidence="1" id="KW-0472">Membrane</keyword>
<protein>
    <submittedName>
        <fullName evidence="2">Uncharacterized protein</fullName>
    </submittedName>
</protein>
<organism evidence="2">
    <name type="scientific">Anguilla anguilla</name>
    <name type="common">European freshwater eel</name>
    <name type="synonym">Muraena anguilla</name>
    <dbReference type="NCBI Taxonomy" id="7936"/>
    <lineage>
        <taxon>Eukaryota</taxon>
        <taxon>Metazoa</taxon>
        <taxon>Chordata</taxon>
        <taxon>Craniata</taxon>
        <taxon>Vertebrata</taxon>
        <taxon>Euteleostomi</taxon>
        <taxon>Actinopterygii</taxon>
        <taxon>Neopterygii</taxon>
        <taxon>Teleostei</taxon>
        <taxon>Anguilliformes</taxon>
        <taxon>Anguillidae</taxon>
        <taxon>Anguilla</taxon>
    </lineage>
</organism>
<dbReference type="EMBL" id="GBXM01023507">
    <property type="protein sequence ID" value="JAH85070.1"/>
    <property type="molecule type" value="Transcribed_RNA"/>
</dbReference>
<proteinExistence type="predicted"/>
<dbReference type="AlphaFoldDB" id="A0A0E9W645"/>
<feature type="transmembrane region" description="Helical" evidence="1">
    <location>
        <begin position="24"/>
        <end position="44"/>
    </location>
</feature>
<keyword evidence="1" id="KW-1133">Transmembrane helix</keyword>
<reference evidence="2" key="1">
    <citation type="submission" date="2014-11" db="EMBL/GenBank/DDBJ databases">
        <authorList>
            <person name="Amaro Gonzalez C."/>
        </authorList>
    </citation>
    <scope>NUCLEOTIDE SEQUENCE</scope>
</reference>
<evidence type="ECO:0000256" key="1">
    <source>
        <dbReference type="SAM" id="Phobius"/>
    </source>
</evidence>
<evidence type="ECO:0000313" key="2">
    <source>
        <dbReference type="EMBL" id="JAH85070.1"/>
    </source>
</evidence>